<keyword evidence="1" id="KW-1133">Transmembrane helix</keyword>
<keyword evidence="1" id="KW-0472">Membrane</keyword>
<accession>A0AAD8E2M5</accession>
<feature type="transmembrane region" description="Helical" evidence="1">
    <location>
        <begin position="32"/>
        <end position="52"/>
    </location>
</feature>
<dbReference type="AlphaFoldDB" id="A0AAD8E2M5"/>
<sequence length="118" mass="14217">YLRDVPYVSGFSFFYRKLWLRLLLQSAKCKEWTHLCTIFVVTAILATTTYLITPWWSVLRVQGYWKQIGGALKKNVPSSVRTEWQKWRNSKTNRRRRLYFQDIPRYTVLFITNVKYAA</sequence>
<evidence type="ECO:0000313" key="3">
    <source>
        <dbReference type="Proteomes" id="UP001233999"/>
    </source>
</evidence>
<protein>
    <submittedName>
        <fullName evidence="2">Uncharacterized protein</fullName>
    </submittedName>
</protein>
<proteinExistence type="predicted"/>
<reference evidence="2" key="1">
    <citation type="journal article" date="2023" name="IScience">
        <title>Live-bearing cockroach genome reveals convergent evolutionary mechanisms linked to viviparity in insects and beyond.</title>
        <authorList>
            <person name="Fouks B."/>
            <person name="Harrison M.C."/>
            <person name="Mikhailova A.A."/>
            <person name="Marchal E."/>
            <person name="English S."/>
            <person name="Carruthers M."/>
            <person name="Jennings E.C."/>
            <person name="Chiamaka E.L."/>
            <person name="Frigard R.A."/>
            <person name="Pippel M."/>
            <person name="Attardo G.M."/>
            <person name="Benoit J.B."/>
            <person name="Bornberg-Bauer E."/>
            <person name="Tobe S.S."/>
        </authorList>
    </citation>
    <scope>NUCLEOTIDE SEQUENCE</scope>
    <source>
        <strain evidence="2">Stay&amp;Tobe</strain>
    </source>
</reference>
<name>A0AAD8E2M5_DIPPU</name>
<evidence type="ECO:0000256" key="1">
    <source>
        <dbReference type="SAM" id="Phobius"/>
    </source>
</evidence>
<organism evidence="2 3">
    <name type="scientific">Diploptera punctata</name>
    <name type="common">Pacific beetle cockroach</name>
    <dbReference type="NCBI Taxonomy" id="6984"/>
    <lineage>
        <taxon>Eukaryota</taxon>
        <taxon>Metazoa</taxon>
        <taxon>Ecdysozoa</taxon>
        <taxon>Arthropoda</taxon>
        <taxon>Hexapoda</taxon>
        <taxon>Insecta</taxon>
        <taxon>Pterygota</taxon>
        <taxon>Neoptera</taxon>
        <taxon>Polyneoptera</taxon>
        <taxon>Dictyoptera</taxon>
        <taxon>Blattodea</taxon>
        <taxon>Blaberoidea</taxon>
        <taxon>Blaberidae</taxon>
        <taxon>Diplopterinae</taxon>
        <taxon>Diploptera</taxon>
    </lineage>
</organism>
<keyword evidence="3" id="KW-1185">Reference proteome</keyword>
<gene>
    <name evidence="2" type="ORF">L9F63_026127</name>
</gene>
<feature type="non-terminal residue" evidence="2">
    <location>
        <position position="118"/>
    </location>
</feature>
<dbReference type="EMBL" id="JASPKZ010010650">
    <property type="protein sequence ID" value="KAJ9574227.1"/>
    <property type="molecule type" value="Genomic_DNA"/>
</dbReference>
<dbReference type="Proteomes" id="UP001233999">
    <property type="component" value="Unassembled WGS sequence"/>
</dbReference>
<keyword evidence="1" id="KW-0812">Transmembrane</keyword>
<reference evidence="2" key="2">
    <citation type="submission" date="2023-05" db="EMBL/GenBank/DDBJ databases">
        <authorList>
            <person name="Fouks B."/>
        </authorList>
    </citation>
    <scope>NUCLEOTIDE SEQUENCE</scope>
    <source>
        <strain evidence="2">Stay&amp;Tobe</strain>
        <tissue evidence="2">Testes</tissue>
    </source>
</reference>
<feature type="non-terminal residue" evidence="2">
    <location>
        <position position="1"/>
    </location>
</feature>
<comment type="caution">
    <text evidence="2">The sequence shown here is derived from an EMBL/GenBank/DDBJ whole genome shotgun (WGS) entry which is preliminary data.</text>
</comment>
<evidence type="ECO:0000313" key="2">
    <source>
        <dbReference type="EMBL" id="KAJ9574227.1"/>
    </source>
</evidence>